<evidence type="ECO:0000256" key="1">
    <source>
        <dbReference type="ARBA" id="ARBA00004935"/>
    </source>
</evidence>
<dbReference type="Gene3D" id="3.40.50.2000">
    <property type="entry name" value="Glycogen Phosphorylase B"/>
    <property type="match status" value="2"/>
</dbReference>
<feature type="transmembrane region" description="Helical" evidence="7">
    <location>
        <begin position="136"/>
        <end position="157"/>
    </location>
</feature>
<evidence type="ECO:0000256" key="6">
    <source>
        <dbReference type="RuleBase" id="RU362057"/>
    </source>
</evidence>
<gene>
    <name evidence="8" type="primary">UGT71M1</name>
</gene>
<dbReference type="FunFam" id="3.40.50.2000:FF:000056">
    <property type="entry name" value="Glycosyltransferase"/>
    <property type="match status" value="1"/>
</dbReference>
<dbReference type="InterPro" id="IPR050481">
    <property type="entry name" value="UDP-glycosyltransf_plant"/>
</dbReference>
<keyword evidence="7" id="KW-1133">Transmembrane helix</keyword>
<dbReference type="GO" id="GO:0009718">
    <property type="term" value="P:anthocyanin-containing compound biosynthetic process"/>
    <property type="evidence" value="ECO:0007669"/>
    <property type="project" value="UniProtKB-UniPathway"/>
</dbReference>
<dbReference type="CDD" id="cd03784">
    <property type="entry name" value="GT1_Gtf-like"/>
    <property type="match status" value="1"/>
</dbReference>
<organism evidence="8">
    <name type="scientific">Linum usitatissimum</name>
    <name type="common">Flax</name>
    <name type="synonym">Linum humile</name>
    <dbReference type="NCBI Taxonomy" id="4006"/>
    <lineage>
        <taxon>Eukaryota</taxon>
        <taxon>Viridiplantae</taxon>
        <taxon>Streptophyta</taxon>
        <taxon>Embryophyta</taxon>
        <taxon>Tracheophyta</taxon>
        <taxon>Spermatophyta</taxon>
        <taxon>Magnoliopsida</taxon>
        <taxon>eudicotyledons</taxon>
        <taxon>Gunneridae</taxon>
        <taxon>Pentapetalae</taxon>
        <taxon>rosids</taxon>
        <taxon>fabids</taxon>
        <taxon>Malpighiales</taxon>
        <taxon>Linaceae</taxon>
        <taxon>Linum</taxon>
    </lineage>
</organism>
<keyword evidence="7" id="KW-0472">Membrane</keyword>
<protein>
    <recommendedName>
        <fullName evidence="6">Glycosyltransferase</fullName>
        <ecNumber evidence="6">2.4.1.-</ecNumber>
    </recommendedName>
</protein>
<dbReference type="UniPathway" id="UPA00009"/>
<dbReference type="Pfam" id="PF00201">
    <property type="entry name" value="UDPGT"/>
    <property type="match status" value="1"/>
</dbReference>
<name>I2BH15_LINUS</name>
<dbReference type="InterPro" id="IPR035595">
    <property type="entry name" value="UDP_glycos_trans_CS"/>
</dbReference>
<accession>I2BH15</accession>
<dbReference type="InterPro" id="IPR002213">
    <property type="entry name" value="UDP_glucos_trans"/>
</dbReference>
<reference evidence="8" key="1">
    <citation type="journal article" date="2012" name="BMC Genomics">
        <title>Phylogenomic analysis of UDP glycosyltransferase 1 multigene family in Linum usitatissimum identified genes with varied expression patterns.</title>
        <authorList>
            <person name="Barvkar V.T."/>
            <person name="Pardeshi V.C."/>
            <person name="Kale S.M."/>
            <person name="Kadoo N.Y."/>
            <person name="Gupta V.S."/>
        </authorList>
    </citation>
    <scope>NUCLEOTIDE SEQUENCE</scope>
</reference>
<comment type="catalytic activity">
    <reaction evidence="4">
        <text>an anthocyanidin + UDP-alpha-D-glucose + H(+) = an anthocyanidin 3-O-beta-D-glucoside + UDP</text>
        <dbReference type="Rhea" id="RHEA:20093"/>
        <dbReference type="ChEBI" id="CHEBI:15378"/>
        <dbReference type="ChEBI" id="CHEBI:16307"/>
        <dbReference type="ChEBI" id="CHEBI:58223"/>
        <dbReference type="ChEBI" id="CHEBI:58885"/>
        <dbReference type="ChEBI" id="CHEBI:143576"/>
        <dbReference type="EC" id="2.4.1.115"/>
    </reaction>
</comment>
<dbReference type="PANTHER" id="PTHR48048">
    <property type="entry name" value="GLYCOSYLTRANSFERASE"/>
    <property type="match status" value="1"/>
</dbReference>
<evidence type="ECO:0000256" key="5">
    <source>
        <dbReference type="RuleBase" id="RU003718"/>
    </source>
</evidence>
<dbReference type="PANTHER" id="PTHR48048:SF83">
    <property type="entry name" value="GLYCOSYLTRANSFERASE"/>
    <property type="match status" value="1"/>
</dbReference>
<keyword evidence="5" id="KW-0328">Glycosyltransferase</keyword>
<dbReference type="SUPFAM" id="SSF53756">
    <property type="entry name" value="UDP-Glycosyltransferase/glycogen phosphorylase"/>
    <property type="match status" value="1"/>
</dbReference>
<dbReference type="EC" id="2.4.1.-" evidence="6"/>
<dbReference type="PROSITE" id="PS00375">
    <property type="entry name" value="UDPGT"/>
    <property type="match status" value="1"/>
</dbReference>
<evidence type="ECO:0000256" key="4">
    <source>
        <dbReference type="ARBA" id="ARBA00047606"/>
    </source>
</evidence>
<evidence type="ECO:0000256" key="7">
    <source>
        <dbReference type="SAM" id="Phobius"/>
    </source>
</evidence>
<dbReference type="EMBL" id="JN088284">
    <property type="protein sequence ID" value="AFJ52911.1"/>
    <property type="molecule type" value="Genomic_DNA"/>
</dbReference>
<comment type="similarity">
    <text evidence="2 5">Belongs to the UDP-glycosyltransferase family.</text>
</comment>
<evidence type="ECO:0000256" key="3">
    <source>
        <dbReference type="ARBA" id="ARBA00022679"/>
    </source>
</evidence>
<comment type="pathway">
    <text evidence="1">Pigment biosynthesis; anthocyanin biosynthesis.</text>
</comment>
<proteinExistence type="inferred from homology"/>
<sequence>MTQTQLAFLPAPAVGHLVSIIEFARHLLCRDPNFSVLVLVIKLPPPFGDDIDNYIQSISSTNDGADTRIKFLTLSRLSPPPSPSAPGLPQSPEAVISAVIEAHKPLVKEAIILNGHVAGLVIDLFCTSMIDVANELGIPSFLFFTSSIAFLGFMLYLPIRHDRVGTGFELDDPAESVLVPSYATPISPRFLPSVLLDNRGGGYSTMTYHGRRFWETKGIIVNSFAELEPHAVKSITSLLLPGGALPPPLYPVGPLLDLKGQGQARFGKTGQRDEIMKWLDDQPEQSVIFLCFGSMGTFGEMQLKEIATGLEKSGYRFLWSIRKPPSKETLSLPGNYESYVEILPPGFQERTAGTGMICGWAPQAEVLEHKAVGGFVSHCGWNSTLESVWNGVPMVAWPLYAEQQSTAVELVRELGVAVELRLDYRLNFDGDHQIVVAGEEIERAVRSVMEEESAVRKKVKEMAGKCRAAIVDGGSSFAAIGSFLSGAILNS</sequence>
<keyword evidence="7" id="KW-0812">Transmembrane</keyword>
<dbReference type="GO" id="GO:0047213">
    <property type="term" value="F:anthocyanidin 3-O-glucosyltransferase activity"/>
    <property type="evidence" value="ECO:0007669"/>
    <property type="project" value="UniProtKB-EC"/>
</dbReference>
<keyword evidence="3 5" id="KW-0808">Transferase</keyword>
<evidence type="ECO:0000313" key="8">
    <source>
        <dbReference type="EMBL" id="AFJ52911.1"/>
    </source>
</evidence>
<evidence type="ECO:0000256" key="2">
    <source>
        <dbReference type="ARBA" id="ARBA00009995"/>
    </source>
</evidence>
<dbReference type="AlphaFoldDB" id="I2BH15"/>